<evidence type="ECO:0000313" key="1">
    <source>
        <dbReference type="EMBL" id="ABM39900.1"/>
    </source>
</evidence>
<evidence type="ECO:0000313" key="2">
    <source>
        <dbReference type="Proteomes" id="UP000000644"/>
    </source>
</evidence>
<dbReference type="EMBL" id="CP000532">
    <property type="protein sequence ID" value="ABM39900.1"/>
    <property type="molecule type" value="Genomic_DNA"/>
</dbReference>
<dbReference type="HOGENOM" id="CLU_2220730_0_0_4"/>
<sequence length="106" mass="11913">MTRIQIAENFLHDAVNNEMSPQSREDCAFNAGYLFALEAIPSSFTGKLEHPNVLVITVAARYLCLDMAVMEPAFKFIREQYSLGRDGRNVDALMAWALLMKKAVSK</sequence>
<accession>A1VW72</accession>
<name>A1VW72_POLNA</name>
<dbReference type="KEGG" id="pna:Pnap_4835"/>
<keyword evidence="1" id="KW-0614">Plasmid</keyword>
<keyword evidence="2" id="KW-1185">Reference proteome</keyword>
<dbReference type="AlphaFoldDB" id="A1VW72"/>
<reference evidence="2" key="1">
    <citation type="journal article" date="2009" name="Environ. Microbiol.">
        <title>The genome of Polaromonas naphthalenivorans strain CJ2, isolated from coal tar-contaminated sediment, reveals physiological and metabolic versatility and evolution through extensive horizontal gene transfer.</title>
        <authorList>
            <person name="Yagi J.M."/>
            <person name="Sims D."/>
            <person name="Brettin T."/>
            <person name="Bruce D."/>
            <person name="Madsen E.L."/>
        </authorList>
    </citation>
    <scope>NUCLEOTIDE SEQUENCE [LARGE SCALE GENOMIC DNA]</scope>
    <source>
        <strain evidence="2">CJ2</strain>
        <plasmid evidence="2">Plasmid pPNAP03</plasmid>
    </source>
</reference>
<gene>
    <name evidence="1" type="ordered locus">Pnap_4835</name>
</gene>
<organism evidence="1 2">
    <name type="scientific">Polaromonas naphthalenivorans (strain CJ2)</name>
    <dbReference type="NCBI Taxonomy" id="365044"/>
    <lineage>
        <taxon>Bacteria</taxon>
        <taxon>Pseudomonadati</taxon>
        <taxon>Pseudomonadota</taxon>
        <taxon>Betaproteobacteria</taxon>
        <taxon>Burkholderiales</taxon>
        <taxon>Comamonadaceae</taxon>
        <taxon>Polaromonas</taxon>
    </lineage>
</organism>
<protein>
    <submittedName>
        <fullName evidence="1">Uncharacterized protein</fullName>
    </submittedName>
</protein>
<dbReference type="Proteomes" id="UP000000644">
    <property type="component" value="Plasmid pPNAP03"/>
</dbReference>
<proteinExistence type="predicted"/>
<dbReference type="RefSeq" id="WP_011798271.1">
    <property type="nucleotide sequence ID" value="NC_008759.1"/>
</dbReference>
<geneLocation type="plasmid" evidence="1 2">
    <name>pPNAP03</name>
</geneLocation>